<protein>
    <recommendedName>
        <fullName evidence="6">G-protein coupled receptors family 1 profile domain-containing protein</fullName>
    </recommendedName>
</protein>
<sequence>MPADTRAYFEEVTLQSFMKTQATVLDVLLAKETQKTAELQENMQRRVWIVNYTLAGDAAMISGHAPSLIALTRHDRDMLENPPGPSLHAPSSYKILLIIVCIAFIYNSPHMFEIYVVDCWSMPYGAVSKDVCPTALRSNPDYLTIYYAYLYTIVMAAGPVSLLVVINSAIVVSMKRNKREEQNDSDILTLVLVVCLFISCNVLPLTVNFLELLFEIVNAYLIDLSNLMVVVNSSCNFLIYYAFGSNFRRTLRHYFINLVGGRRTGRFSQFTVDFVSTPPEVLI</sequence>
<evidence type="ECO:0000313" key="8">
    <source>
        <dbReference type="Proteomes" id="UP001303046"/>
    </source>
</evidence>
<evidence type="ECO:0000256" key="2">
    <source>
        <dbReference type="ARBA" id="ARBA00022692"/>
    </source>
</evidence>
<dbReference type="PROSITE" id="PS50262">
    <property type="entry name" value="G_PROTEIN_RECEP_F1_2"/>
    <property type="match status" value="1"/>
</dbReference>
<dbReference type="CDD" id="cd14978">
    <property type="entry name" value="7tmA_FMRFamide_R-like"/>
    <property type="match status" value="1"/>
</dbReference>
<name>A0ABR1EHJ9_NECAM</name>
<dbReference type="InterPro" id="IPR017452">
    <property type="entry name" value="GPCR_Rhodpsn_7TM"/>
</dbReference>
<keyword evidence="8" id="KW-1185">Reference proteome</keyword>
<dbReference type="PANTHER" id="PTHR47632">
    <property type="entry name" value="FMRFAMIDE PEPTIDE RECEPTOR FAMILY-RELATED"/>
    <property type="match status" value="1"/>
</dbReference>
<feature type="transmembrane region" description="Helical" evidence="5">
    <location>
        <begin position="95"/>
        <end position="112"/>
    </location>
</feature>
<evidence type="ECO:0000256" key="4">
    <source>
        <dbReference type="ARBA" id="ARBA00023136"/>
    </source>
</evidence>
<evidence type="ECO:0000256" key="1">
    <source>
        <dbReference type="ARBA" id="ARBA00004370"/>
    </source>
</evidence>
<proteinExistence type="predicted"/>
<dbReference type="SUPFAM" id="SSF81321">
    <property type="entry name" value="Family A G protein-coupled receptor-like"/>
    <property type="match status" value="1"/>
</dbReference>
<dbReference type="Proteomes" id="UP001303046">
    <property type="component" value="Unassembled WGS sequence"/>
</dbReference>
<evidence type="ECO:0000259" key="6">
    <source>
        <dbReference type="PROSITE" id="PS50262"/>
    </source>
</evidence>
<dbReference type="Gene3D" id="1.20.1070.10">
    <property type="entry name" value="Rhodopsin 7-helix transmembrane proteins"/>
    <property type="match status" value="1"/>
</dbReference>
<evidence type="ECO:0000256" key="3">
    <source>
        <dbReference type="ARBA" id="ARBA00022989"/>
    </source>
</evidence>
<feature type="transmembrane region" description="Helical" evidence="5">
    <location>
        <begin position="219"/>
        <end position="243"/>
    </location>
</feature>
<dbReference type="EMBL" id="JAVFWL010000006">
    <property type="protein sequence ID" value="KAK6762144.1"/>
    <property type="molecule type" value="Genomic_DNA"/>
</dbReference>
<feature type="transmembrane region" description="Helical" evidence="5">
    <location>
        <begin position="146"/>
        <end position="166"/>
    </location>
</feature>
<gene>
    <name evidence="7" type="primary">Necator_chrX.g23181</name>
    <name evidence="7" type="ORF">RB195_023018</name>
</gene>
<feature type="transmembrane region" description="Helical" evidence="5">
    <location>
        <begin position="187"/>
        <end position="207"/>
    </location>
</feature>
<keyword evidence="3 5" id="KW-1133">Transmembrane helix</keyword>
<dbReference type="InterPro" id="IPR053326">
    <property type="entry name" value="GPCR1-like"/>
</dbReference>
<comment type="caution">
    <text evidence="7">The sequence shown here is derived from an EMBL/GenBank/DDBJ whole genome shotgun (WGS) entry which is preliminary data.</text>
</comment>
<keyword evidence="2 5" id="KW-0812">Transmembrane</keyword>
<dbReference type="PANTHER" id="PTHR47632:SF2">
    <property type="entry name" value="G-PROTEIN COUPLED RECEPTOR FRPR-1-RELATED"/>
    <property type="match status" value="1"/>
</dbReference>
<keyword evidence="4 5" id="KW-0472">Membrane</keyword>
<feature type="domain" description="G-protein coupled receptors family 1 profile" evidence="6">
    <location>
        <begin position="132"/>
        <end position="240"/>
    </location>
</feature>
<accession>A0ABR1EHJ9</accession>
<comment type="subcellular location">
    <subcellularLocation>
        <location evidence="1">Membrane</location>
    </subcellularLocation>
</comment>
<organism evidence="7 8">
    <name type="scientific">Necator americanus</name>
    <name type="common">Human hookworm</name>
    <dbReference type="NCBI Taxonomy" id="51031"/>
    <lineage>
        <taxon>Eukaryota</taxon>
        <taxon>Metazoa</taxon>
        <taxon>Ecdysozoa</taxon>
        <taxon>Nematoda</taxon>
        <taxon>Chromadorea</taxon>
        <taxon>Rhabditida</taxon>
        <taxon>Rhabditina</taxon>
        <taxon>Rhabditomorpha</taxon>
        <taxon>Strongyloidea</taxon>
        <taxon>Ancylostomatidae</taxon>
        <taxon>Bunostominae</taxon>
        <taxon>Necator</taxon>
    </lineage>
</organism>
<evidence type="ECO:0000256" key="5">
    <source>
        <dbReference type="SAM" id="Phobius"/>
    </source>
</evidence>
<reference evidence="7 8" key="1">
    <citation type="submission" date="2023-08" db="EMBL/GenBank/DDBJ databases">
        <title>A Necator americanus chromosomal reference genome.</title>
        <authorList>
            <person name="Ilik V."/>
            <person name="Petrzelkova K.J."/>
            <person name="Pardy F."/>
            <person name="Fuh T."/>
            <person name="Niatou-Singa F.S."/>
            <person name="Gouil Q."/>
            <person name="Baker L."/>
            <person name="Ritchie M.E."/>
            <person name="Jex A.R."/>
            <person name="Gazzola D."/>
            <person name="Li H."/>
            <person name="Toshio Fujiwara R."/>
            <person name="Zhan B."/>
            <person name="Aroian R.V."/>
            <person name="Pafco B."/>
            <person name="Schwarz E.M."/>
        </authorList>
    </citation>
    <scope>NUCLEOTIDE SEQUENCE [LARGE SCALE GENOMIC DNA]</scope>
    <source>
        <strain evidence="7 8">Aroian</strain>
        <tissue evidence="7">Whole animal</tissue>
    </source>
</reference>
<evidence type="ECO:0000313" key="7">
    <source>
        <dbReference type="EMBL" id="KAK6762144.1"/>
    </source>
</evidence>